<accession>U7TXU6</accession>
<gene>
    <name evidence="1" type="ORF">HMPREF1767_00233</name>
</gene>
<sequence length="195" mass="23812">MSEQTDVYVRIKYKKNGKIYEDDLLEDIDMYDALSDMEYNGLHYEIDDKLIMRAYGRNYYALCFQNESELKDYLFEISKEKGVENIYYIYCEYSYIMEVIRYGIINIDIVNKKVTVNIEKEEKYIEIFKKIARKSYPKLLENYEKYIDDELEEEEVEEYEDKMDEIMGKYSLKEFEKFLDKVCIGRETLYPQERQ</sequence>
<evidence type="ECO:0000313" key="1">
    <source>
        <dbReference type="EMBL" id="ERT49094.1"/>
    </source>
</evidence>
<comment type="caution">
    <text evidence="1">The sequence shown here is derived from an EMBL/GenBank/DDBJ whole genome shotgun (WGS) entry which is preliminary data.</text>
</comment>
<dbReference type="EMBL" id="AXNV01000002">
    <property type="protein sequence ID" value="ERT49094.1"/>
    <property type="molecule type" value="Genomic_DNA"/>
</dbReference>
<dbReference type="AlphaFoldDB" id="U7TXU6"/>
<proteinExistence type="predicted"/>
<protein>
    <submittedName>
        <fullName evidence="1">Uncharacterized protein</fullName>
    </submittedName>
</protein>
<dbReference type="PATRIC" id="fig|1316587.3.peg.232"/>
<organism evidence="1">
    <name type="scientific">Fusobacterium nucleatum CTI-6</name>
    <dbReference type="NCBI Taxonomy" id="1316587"/>
    <lineage>
        <taxon>Bacteria</taxon>
        <taxon>Fusobacteriati</taxon>
        <taxon>Fusobacteriota</taxon>
        <taxon>Fusobacteriia</taxon>
        <taxon>Fusobacteriales</taxon>
        <taxon>Fusobacteriaceae</taxon>
        <taxon>Fusobacterium</taxon>
    </lineage>
</organism>
<name>U7TXU6_FUSNU</name>
<reference evidence="1" key="1">
    <citation type="submission" date="2013-10" db="EMBL/GenBank/DDBJ databases">
        <title>The Genome Sequence of Fusobacterium nucleatum CTI-6.</title>
        <authorList>
            <consortium name="The Broad Institute Genomics Platform"/>
            <person name="Earl A."/>
            <person name="Ward D."/>
            <person name="Feldgarden M."/>
            <person name="Gevers D."/>
            <person name="Kostic A."/>
            <person name="Garrett W."/>
            <person name="Young S.K."/>
            <person name="Zeng Q."/>
            <person name="Gargeya S."/>
            <person name="Fitzgerald M."/>
            <person name="Abouelleil A."/>
            <person name="Alvarado L."/>
            <person name="Berlin A.M."/>
            <person name="Chapman S.B."/>
            <person name="Gainer-Dewar J."/>
            <person name="Goldberg J."/>
            <person name="Gnerre S."/>
            <person name="Griggs A."/>
            <person name="Gujja S."/>
            <person name="Hansen M."/>
            <person name="Howarth C."/>
            <person name="Imamovic A."/>
            <person name="Ireland A."/>
            <person name="Larimer J."/>
            <person name="McCowan C."/>
            <person name="Murphy C."/>
            <person name="Pearson M."/>
            <person name="Poon T.W."/>
            <person name="Priest M."/>
            <person name="Roberts A."/>
            <person name="Saif S."/>
            <person name="Shea T."/>
            <person name="Sykes S."/>
            <person name="Wortman J."/>
            <person name="Nusbaum C."/>
            <person name="Birren B."/>
        </authorList>
    </citation>
    <scope>NUCLEOTIDE SEQUENCE [LARGE SCALE GENOMIC DNA]</scope>
    <source>
        <strain evidence="1">CTI-6</strain>
    </source>
</reference>